<keyword evidence="3" id="KW-1185">Reference proteome</keyword>
<dbReference type="EMBL" id="BGPR01000439">
    <property type="protein sequence ID" value="GBM20258.1"/>
    <property type="molecule type" value="Genomic_DNA"/>
</dbReference>
<proteinExistence type="predicted"/>
<comment type="caution">
    <text evidence="2">The sequence shown here is derived from an EMBL/GenBank/DDBJ whole genome shotgun (WGS) entry which is preliminary data.</text>
</comment>
<dbReference type="AlphaFoldDB" id="A0A4Y2DWR9"/>
<name>A0A4Y2DWR9_ARAVE</name>
<feature type="compositionally biased region" description="Polar residues" evidence="1">
    <location>
        <begin position="42"/>
        <end position="54"/>
    </location>
</feature>
<dbReference type="Proteomes" id="UP000499080">
    <property type="component" value="Unassembled WGS sequence"/>
</dbReference>
<evidence type="ECO:0000313" key="3">
    <source>
        <dbReference type="Proteomes" id="UP000499080"/>
    </source>
</evidence>
<gene>
    <name evidence="2" type="ORF">AVEN_216673_1</name>
</gene>
<protein>
    <submittedName>
        <fullName evidence="2">Uncharacterized protein</fullName>
    </submittedName>
</protein>
<evidence type="ECO:0000256" key="1">
    <source>
        <dbReference type="SAM" id="MobiDB-lite"/>
    </source>
</evidence>
<feature type="region of interest" description="Disordered" evidence="1">
    <location>
        <begin position="13"/>
        <end position="54"/>
    </location>
</feature>
<accession>A0A4Y2DWR9</accession>
<evidence type="ECO:0000313" key="2">
    <source>
        <dbReference type="EMBL" id="GBM20258.1"/>
    </source>
</evidence>
<sequence length="177" mass="19574">MFLVLEVHGQVLNVPPPKKSQGVKSGDLGGQEKQKRGHPHQHAQSSDAEVHSSASRKGVHGFSVEIPGSGKHSFSPSSDSLTDVWAPTVHKPFYNQAFCDYVMHSSLFAYREFNSNFTCGDPTILPYEHIHSQSRGTVGHNVHLPREWQILNVYAPCLITFTGAPLSVHLFHPTINL</sequence>
<reference evidence="2 3" key="1">
    <citation type="journal article" date="2019" name="Sci. Rep.">
        <title>Orb-weaving spider Araneus ventricosus genome elucidates the spidroin gene catalogue.</title>
        <authorList>
            <person name="Kono N."/>
            <person name="Nakamura H."/>
            <person name="Ohtoshi R."/>
            <person name="Moran D.A.P."/>
            <person name="Shinohara A."/>
            <person name="Yoshida Y."/>
            <person name="Fujiwara M."/>
            <person name="Mori M."/>
            <person name="Tomita M."/>
            <person name="Arakawa K."/>
        </authorList>
    </citation>
    <scope>NUCLEOTIDE SEQUENCE [LARGE SCALE GENOMIC DNA]</scope>
</reference>
<organism evidence="2 3">
    <name type="scientific">Araneus ventricosus</name>
    <name type="common">Orbweaver spider</name>
    <name type="synonym">Epeira ventricosa</name>
    <dbReference type="NCBI Taxonomy" id="182803"/>
    <lineage>
        <taxon>Eukaryota</taxon>
        <taxon>Metazoa</taxon>
        <taxon>Ecdysozoa</taxon>
        <taxon>Arthropoda</taxon>
        <taxon>Chelicerata</taxon>
        <taxon>Arachnida</taxon>
        <taxon>Araneae</taxon>
        <taxon>Araneomorphae</taxon>
        <taxon>Entelegynae</taxon>
        <taxon>Araneoidea</taxon>
        <taxon>Araneidae</taxon>
        <taxon>Araneus</taxon>
    </lineage>
</organism>